<keyword evidence="3" id="KW-0119">Carbohydrate metabolism</keyword>
<accession>C0FQ47</accession>
<evidence type="ECO:0000259" key="5">
    <source>
        <dbReference type="SMART" id="SM01217"/>
    </source>
</evidence>
<evidence type="ECO:0000256" key="2">
    <source>
        <dbReference type="ARBA" id="ARBA00022801"/>
    </source>
</evidence>
<dbReference type="InterPro" id="IPR026891">
    <property type="entry name" value="Fn3-like"/>
</dbReference>
<evidence type="ECO:0000256" key="4">
    <source>
        <dbReference type="RuleBase" id="RU361161"/>
    </source>
</evidence>
<comment type="caution">
    <text evidence="6">The sequence shown here is derived from an EMBL/GenBank/DDBJ whole genome shotgun (WGS) entry which is preliminary data.</text>
</comment>
<dbReference type="eggNOG" id="COG1472">
    <property type="taxonomic scope" value="Bacteria"/>
</dbReference>
<dbReference type="GO" id="GO:0005975">
    <property type="term" value="P:carbohydrate metabolic process"/>
    <property type="evidence" value="ECO:0007669"/>
    <property type="project" value="InterPro"/>
</dbReference>
<dbReference type="GO" id="GO:0004553">
    <property type="term" value="F:hydrolase activity, hydrolyzing O-glycosyl compounds"/>
    <property type="evidence" value="ECO:0007669"/>
    <property type="project" value="InterPro"/>
</dbReference>
<dbReference type="InterPro" id="IPR036881">
    <property type="entry name" value="Glyco_hydro_3_C_sf"/>
</dbReference>
<dbReference type="InterPro" id="IPR019800">
    <property type="entry name" value="Glyco_hydro_3_AS"/>
</dbReference>
<dbReference type="Gene3D" id="2.60.40.10">
    <property type="entry name" value="Immunoglobulins"/>
    <property type="match status" value="1"/>
</dbReference>
<protein>
    <submittedName>
        <fullName evidence="6">Glycosyl hydrolase family 3 N-terminal domain protein</fullName>
    </submittedName>
</protein>
<sequence>MIDYNYKVRNGQNKSWEDLEMLAINMDDVINVLNSCKPYLIALGVVLALAIVVTVACMKLKKPVKKLVRKEAWIAFLLAVVVIVNLICFIPMSSMISLAMGNGTITDETSDESTALVQEIAEEGIVLLKNDGTLPLAADSNLNVFGWASTNPCYGGTGSGALSDAYPTVSLLQGLEDAGFNLNTELSDFYTAYRADRPEVGMWAQDWTLPEPTADSYTDEMMANAKEFSDTAMVVITRVGGEGADLPTDVSKVTYTDNSTEYKDFEAGEHYLQLDRTERDMLDLVCSNFDNVIVVYNGANAMELGFINEYSQIKSAIWCPGTGQSGFEALGEIVAGTVNPSGKTSDTFVADLTATPTWNNFGYFKYDNMDEYAYTSNNFKTGEEETALPSFVNYVDGIYVGYRFYETAAAEGLINYDDTVVYPFGYGLSYTTFTQEMGAISEDNGTISFDVTVTNTGDVAGKDVVEVYYNPPYTNGGIEKASANLIQFEKTEVLQPGDSQTITVSFDAEDMASYDTYGAGCYVLEAGDYQISINSDSHNVIDSQTYTVASTVTYDESNPRSTDETAAVNEFAYAEGDVTYLSRADGFANYADATAAPASMSMSDEAKATFLNNSNYNPEDYNNDSDEMPTTGAKNGIKLADLRGVDYDDAQWDSLLDELTISDMDTMIAIGGYQTSAASSVGKIMTVDCDGPASINNNFTGIGSVGFPSAVMIASTWNKNLALKFGESIGKMADEMEVSGWYAPAMNTHRSAFAGRNFEYYSEDGVLSGYMATNAILGAEEYGVYAYMKHFALNDQETNRTEMLCTWANEQSIREIYLKPFEMSVKEGGAKAVMSSFNYIGTQWAGGTSALCNTVLRDEWGFRGFVLTDYFGVYGYMDSDMGIRGGTDCMLVAYDTETNHVTDTTSATGVLAMRQACKNIMYTVVNSRAYDPENLTEGLMNWQIMAIVIDVIFAALIIFLEVLAIKGFKKDQAAAPVVAPVEAAEAQTEEKKEE</sequence>
<dbReference type="Gene3D" id="3.40.50.1700">
    <property type="entry name" value="Glycoside hydrolase family 3 C-terminal domain"/>
    <property type="match status" value="1"/>
</dbReference>
<dbReference type="Pfam" id="PF14310">
    <property type="entry name" value="Fn3-like"/>
    <property type="match status" value="1"/>
</dbReference>
<dbReference type="PANTHER" id="PTHR42715">
    <property type="entry name" value="BETA-GLUCOSIDASE"/>
    <property type="match status" value="1"/>
</dbReference>
<dbReference type="PROSITE" id="PS00775">
    <property type="entry name" value="GLYCOSYL_HYDROL_F3"/>
    <property type="match status" value="1"/>
</dbReference>
<keyword evidence="4" id="KW-0326">Glycosidase</keyword>
<keyword evidence="2 4" id="KW-0378">Hydrolase</keyword>
<dbReference type="AlphaFoldDB" id="C0FQ47"/>
<evidence type="ECO:0000313" key="7">
    <source>
        <dbReference type="Proteomes" id="UP000003561"/>
    </source>
</evidence>
<gene>
    <name evidence="6" type="ORF">ROSEINA2194_00851</name>
</gene>
<comment type="similarity">
    <text evidence="1 4">Belongs to the glycosyl hydrolase 3 family.</text>
</comment>
<dbReference type="InterPro" id="IPR002772">
    <property type="entry name" value="Glyco_hydro_3_C"/>
</dbReference>
<dbReference type="Gene3D" id="3.20.20.300">
    <property type="entry name" value="Glycoside hydrolase, family 3, N-terminal domain"/>
    <property type="match status" value="1"/>
</dbReference>
<dbReference type="SUPFAM" id="SSF52279">
    <property type="entry name" value="Beta-D-glucan exohydrolase, C-terminal domain"/>
    <property type="match status" value="1"/>
</dbReference>
<dbReference type="InterPro" id="IPR013783">
    <property type="entry name" value="Ig-like_fold"/>
</dbReference>
<reference evidence="6 7" key="1">
    <citation type="submission" date="2009-02" db="EMBL/GenBank/DDBJ databases">
        <authorList>
            <person name="Fulton L."/>
            <person name="Clifton S."/>
            <person name="Fulton B."/>
            <person name="Xu J."/>
            <person name="Minx P."/>
            <person name="Pepin K.H."/>
            <person name="Johnson M."/>
            <person name="Bhonagiri V."/>
            <person name="Nash W.E."/>
            <person name="Mardis E.R."/>
            <person name="Wilson R.K."/>
        </authorList>
    </citation>
    <scope>NUCLEOTIDE SEQUENCE [LARGE SCALE GENOMIC DNA]</scope>
    <source>
        <strain evidence="6 7">DSM 16841</strain>
    </source>
</reference>
<organism evidence="6 7">
    <name type="scientific">Roseburia inulinivorans DSM 16841</name>
    <dbReference type="NCBI Taxonomy" id="622312"/>
    <lineage>
        <taxon>Bacteria</taxon>
        <taxon>Bacillati</taxon>
        <taxon>Bacillota</taxon>
        <taxon>Clostridia</taxon>
        <taxon>Lachnospirales</taxon>
        <taxon>Lachnospiraceae</taxon>
        <taxon>Roseburia</taxon>
    </lineage>
</organism>
<dbReference type="InterPro" id="IPR001764">
    <property type="entry name" value="Glyco_hydro_3_N"/>
</dbReference>
<dbReference type="SMART" id="SM01217">
    <property type="entry name" value="Fn3_like"/>
    <property type="match status" value="1"/>
</dbReference>
<feature type="domain" description="Fibronectin type III-like" evidence="5">
    <location>
        <begin position="463"/>
        <end position="537"/>
    </location>
</feature>
<dbReference type="Pfam" id="PF01915">
    <property type="entry name" value="Glyco_hydro_3_C"/>
    <property type="match status" value="1"/>
</dbReference>
<dbReference type="EMBL" id="ACFY01000039">
    <property type="protein sequence ID" value="EEG95247.1"/>
    <property type="molecule type" value="Genomic_DNA"/>
</dbReference>
<proteinExistence type="inferred from homology"/>
<name>C0FQ47_9FIRM</name>
<reference evidence="6 7" key="2">
    <citation type="submission" date="2009-03" db="EMBL/GenBank/DDBJ databases">
        <title>Draft genome sequence of Roseburia inulinivorans (DSM 16841).</title>
        <authorList>
            <person name="Sudarsanam P."/>
            <person name="Ley R."/>
            <person name="Guruge J."/>
            <person name="Turnbaugh P.J."/>
            <person name="Mahowald M."/>
            <person name="Liep D."/>
            <person name="Gordon J."/>
        </authorList>
    </citation>
    <scope>NUCLEOTIDE SEQUENCE [LARGE SCALE GENOMIC DNA]</scope>
    <source>
        <strain evidence="6 7">DSM 16841</strain>
    </source>
</reference>
<dbReference type="PRINTS" id="PR00133">
    <property type="entry name" value="GLHYDRLASE3"/>
</dbReference>
<dbReference type="CAZy" id="GH3">
    <property type="family name" value="Glycoside Hydrolase Family 3"/>
</dbReference>
<dbReference type="Proteomes" id="UP000003561">
    <property type="component" value="Unassembled WGS sequence"/>
</dbReference>
<dbReference type="InterPro" id="IPR036962">
    <property type="entry name" value="Glyco_hydro_3_N_sf"/>
</dbReference>
<dbReference type="InterPro" id="IPR050288">
    <property type="entry name" value="Cellulose_deg_GH3"/>
</dbReference>
<evidence type="ECO:0000256" key="3">
    <source>
        <dbReference type="ARBA" id="ARBA00023277"/>
    </source>
</evidence>
<evidence type="ECO:0000313" key="6">
    <source>
        <dbReference type="EMBL" id="EEG95247.1"/>
    </source>
</evidence>
<dbReference type="SUPFAM" id="SSF51445">
    <property type="entry name" value="(Trans)glycosidases"/>
    <property type="match status" value="1"/>
</dbReference>
<evidence type="ECO:0000256" key="1">
    <source>
        <dbReference type="ARBA" id="ARBA00005336"/>
    </source>
</evidence>
<dbReference type="InterPro" id="IPR017853">
    <property type="entry name" value="GH"/>
</dbReference>
<dbReference type="Pfam" id="PF00933">
    <property type="entry name" value="Glyco_hydro_3"/>
    <property type="match status" value="1"/>
</dbReference>
<dbReference type="PANTHER" id="PTHR42715:SF10">
    <property type="entry name" value="BETA-GLUCOSIDASE"/>
    <property type="match status" value="1"/>
</dbReference>